<reference evidence="1 2" key="1">
    <citation type="submission" date="2017-04" db="EMBL/GenBank/DDBJ databases">
        <authorList>
            <person name="Afonso C.L."/>
            <person name="Miller P.J."/>
            <person name="Scott M.A."/>
            <person name="Spackman E."/>
            <person name="Goraichik I."/>
            <person name="Dimitrov K.M."/>
            <person name="Suarez D.L."/>
            <person name="Swayne D.E."/>
        </authorList>
    </citation>
    <scope>NUCLEOTIDE SEQUENCE [LARGE SCALE GENOMIC DNA]</scope>
    <source>
        <strain evidence="1 2">DSM 12555</strain>
    </source>
</reference>
<protein>
    <recommendedName>
        <fullName evidence="3">Zinc-ribbon domain-containing protein</fullName>
    </recommendedName>
</protein>
<dbReference type="STRING" id="1121291.SAMN02745134_03841"/>
<dbReference type="SUPFAM" id="SSF75712">
    <property type="entry name" value="Rad50 coiled-coil Zn hook"/>
    <property type="match status" value="1"/>
</dbReference>
<dbReference type="RefSeq" id="WP_084117811.1">
    <property type="nucleotide sequence ID" value="NZ_FWXH01000041.1"/>
</dbReference>
<keyword evidence="2" id="KW-1185">Reference proteome</keyword>
<gene>
    <name evidence="1" type="ORF">SAMN02745134_03841</name>
</gene>
<dbReference type="OrthoDB" id="9788304at2"/>
<dbReference type="EMBL" id="FWXH01000041">
    <property type="protein sequence ID" value="SMC29304.1"/>
    <property type="molecule type" value="Genomic_DNA"/>
</dbReference>
<sequence length="118" mass="13835">MDFEKIKASIEHGATDAFKKTEELISTSKLNFKISDKEQDIESLYIKIGEKIYKDYEKNELIDPYLVRYCKDIKKIKSEIKNIQIKILKLQDRQTCPICGNEIGRDDIYCNYCGSKQK</sequence>
<evidence type="ECO:0000313" key="2">
    <source>
        <dbReference type="Proteomes" id="UP000192468"/>
    </source>
</evidence>
<name>A0A1W1XZJ7_9CLOT</name>
<dbReference type="AlphaFoldDB" id="A0A1W1XZJ7"/>
<accession>A0A1W1XZJ7</accession>
<evidence type="ECO:0000313" key="1">
    <source>
        <dbReference type="EMBL" id="SMC29304.1"/>
    </source>
</evidence>
<proteinExistence type="predicted"/>
<evidence type="ECO:0008006" key="3">
    <source>
        <dbReference type="Google" id="ProtNLM"/>
    </source>
</evidence>
<organism evidence="1 2">
    <name type="scientific">Clostridium acidisoli DSM 12555</name>
    <dbReference type="NCBI Taxonomy" id="1121291"/>
    <lineage>
        <taxon>Bacteria</taxon>
        <taxon>Bacillati</taxon>
        <taxon>Bacillota</taxon>
        <taxon>Clostridia</taxon>
        <taxon>Eubacteriales</taxon>
        <taxon>Clostridiaceae</taxon>
        <taxon>Clostridium</taxon>
    </lineage>
</organism>
<dbReference type="Proteomes" id="UP000192468">
    <property type="component" value="Unassembled WGS sequence"/>
</dbReference>